<dbReference type="InterPro" id="IPR012223">
    <property type="entry name" value="TEII"/>
</dbReference>
<dbReference type="InterPro" id="IPR029058">
    <property type="entry name" value="AB_hydrolase_fold"/>
</dbReference>
<evidence type="ECO:0000259" key="2">
    <source>
        <dbReference type="Pfam" id="PF00975"/>
    </source>
</evidence>
<proteinExistence type="inferred from homology"/>
<evidence type="ECO:0000256" key="1">
    <source>
        <dbReference type="ARBA" id="ARBA00007169"/>
    </source>
</evidence>
<dbReference type="SUPFAM" id="SSF53474">
    <property type="entry name" value="alpha/beta-Hydrolases"/>
    <property type="match status" value="1"/>
</dbReference>
<protein>
    <recommendedName>
        <fullName evidence="2">Thioesterase domain-containing protein</fullName>
    </recommendedName>
</protein>
<evidence type="ECO:0000313" key="3">
    <source>
        <dbReference type="EMBL" id="AIT38307.1"/>
    </source>
</evidence>
<dbReference type="GO" id="GO:0008610">
    <property type="term" value="P:lipid biosynthetic process"/>
    <property type="evidence" value="ECO:0007669"/>
    <property type="project" value="TreeGrafter"/>
</dbReference>
<organism evidence="3">
    <name type="scientific">Streptomyces toxytricini</name>
    <name type="common">Actinomyces toxytricini</name>
    <dbReference type="NCBI Taxonomy" id="67369"/>
    <lineage>
        <taxon>Bacteria</taxon>
        <taxon>Bacillati</taxon>
        <taxon>Actinomycetota</taxon>
        <taxon>Actinomycetes</taxon>
        <taxon>Kitasatosporales</taxon>
        <taxon>Streptomycetaceae</taxon>
        <taxon>Streptomyces</taxon>
    </lineage>
</organism>
<dbReference type="InterPro" id="IPR001031">
    <property type="entry name" value="Thioesterase"/>
</dbReference>
<dbReference type="Gene3D" id="3.40.50.1820">
    <property type="entry name" value="alpha/beta hydrolase"/>
    <property type="match status" value="1"/>
</dbReference>
<reference evidence="3" key="1">
    <citation type="journal article" date="2014" name="Appl. Environ. Microbiol.">
        <title>Operon for biosynthesis of lipstatin, the Beta-lactone inhibitor of human pancreatic lipase.</title>
        <authorList>
            <person name="Bai T."/>
            <person name="Zhang D."/>
            <person name="Lin S."/>
            <person name="Long Q."/>
            <person name="Wang Y."/>
            <person name="Ou H."/>
            <person name="Kang Q."/>
            <person name="Deng Z."/>
            <person name="Liu W."/>
            <person name="Tao M."/>
        </authorList>
    </citation>
    <scope>NUCLEOTIDE SEQUENCE</scope>
    <source>
        <strain evidence="3">NRRL 15443</strain>
    </source>
</reference>
<accession>A0A097GU00</accession>
<feature type="domain" description="Thioesterase" evidence="2">
    <location>
        <begin position="37"/>
        <end position="255"/>
    </location>
</feature>
<dbReference type="EMBL" id="KJ872771">
    <property type="protein sequence ID" value="AIT38307.1"/>
    <property type="molecule type" value="Genomic_DNA"/>
</dbReference>
<dbReference type="PANTHER" id="PTHR11487:SF0">
    <property type="entry name" value="S-ACYL FATTY ACID SYNTHASE THIOESTERASE, MEDIUM CHAIN"/>
    <property type="match status" value="1"/>
</dbReference>
<dbReference type="PANTHER" id="PTHR11487">
    <property type="entry name" value="THIOESTERASE"/>
    <property type="match status" value="1"/>
</dbReference>
<dbReference type="Pfam" id="PF00975">
    <property type="entry name" value="Thioesterase"/>
    <property type="match status" value="1"/>
</dbReference>
<sequence>MQDADRWLKRFTPASSPATGRTPGTAALTPLTRIRSRVVCLPHAGGAAPAYQPWARHLPADTELLAVQYPGRQERLGEPCADTLGELADAVAAALAALPVLPTVVFGHSMGSLVAYETVLRLARHAPQALPVRLFVSGAPAPAHDRTNLPAPDDASLLAYVRNQGAAQPEVYDIPELRELLMPSLRGDFALLARYRPARPPARVPVPVTALGGDSDAGCPPESLATWADATTADFASRVFPGGHFYLQGREDTLAGLVTTALRAAAAR</sequence>
<name>A0A097GU00_STRT5</name>
<dbReference type="AlphaFoldDB" id="A0A097GU00"/>
<comment type="similarity">
    <text evidence="1">Belongs to the thioesterase family.</text>
</comment>